<keyword evidence="1" id="KW-0472">Membrane</keyword>
<reference evidence="3 4" key="1">
    <citation type="journal article" date="2016" name="Nat. Commun.">
        <title>Thousands of microbial genomes shed light on interconnected biogeochemical processes in an aquifer system.</title>
        <authorList>
            <person name="Anantharaman K."/>
            <person name="Brown C.T."/>
            <person name="Hug L.A."/>
            <person name="Sharon I."/>
            <person name="Castelle C.J."/>
            <person name="Probst A.J."/>
            <person name="Thomas B.C."/>
            <person name="Singh A."/>
            <person name="Wilkins M.J."/>
            <person name="Karaoz U."/>
            <person name="Brodie E.L."/>
            <person name="Williams K.H."/>
            <person name="Hubbard S.S."/>
            <person name="Banfield J.F."/>
        </authorList>
    </citation>
    <scope>NUCLEOTIDE SEQUENCE [LARGE SCALE GENOMIC DNA]</scope>
</reference>
<dbReference type="InterPro" id="IPR028096">
    <property type="entry name" value="EfeO_Cupredoxin"/>
</dbReference>
<protein>
    <recommendedName>
        <fullName evidence="2">EfeO-type cupredoxin-like domain-containing protein</fullName>
    </recommendedName>
</protein>
<keyword evidence="1" id="KW-1133">Transmembrane helix</keyword>
<dbReference type="SUPFAM" id="SSF49503">
    <property type="entry name" value="Cupredoxins"/>
    <property type="match status" value="1"/>
</dbReference>
<dbReference type="Gene3D" id="2.60.40.420">
    <property type="entry name" value="Cupredoxins - blue copper proteins"/>
    <property type="match status" value="1"/>
</dbReference>
<dbReference type="Pfam" id="PF13473">
    <property type="entry name" value="Cupredoxin_1"/>
    <property type="match status" value="1"/>
</dbReference>
<name>A0A1F8F6R9_9BACT</name>
<organism evidence="3 4">
    <name type="scientific">Candidatus Yanofskybacteria bacterium RIFCSPHIGHO2_02_FULL_39_10</name>
    <dbReference type="NCBI Taxonomy" id="1802674"/>
    <lineage>
        <taxon>Bacteria</taxon>
        <taxon>Candidatus Yanofskyibacteriota</taxon>
    </lineage>
</organism>
<dbReference type="Proteomes" id="UP000178908">
    <property type="component" value="Unassembled WGS sequence"/>
</dbReference>
<proteinExistence type="predicted"/>
<dbReference type="AlphaFoldDB" id="A0A1F8F6R9"/>
<keyword evidence="1" id="KW-0812">Transmembrane</keyword>
<evidence type="ECO:0000313" key="3">
    <source>
        <dbReference type="EMBL" id="OGN07956.1"/>
    </source>
</evidence>
<comment type="caution">
    <text evidence="3">The sequence shown here is derived from an EMBL/GenBank/DDBJ whole genome shotgun (WGS) entry which is preliminary data.</text>
</comment>
<feature type="transmembrane region" description="Helical" evidence="1">
    <location>
        <begin position="6"/>
        <end position="22"/>
    </location>
</feature>
<evidence type="ECO:0000259" key="2">
    <source>
        <dbReference type="Pfam" id="PF13473"/>
    </source>
</evidence>
<evidence type="ECO:0000256" key="1">
    <source>
        <dbReference type="SAM" id="Phobius"/>
    </source>
</evidence>
<dbReference type="EMBL" id="MGJO01000059">
    <property type="protein sequence ID" value="OGN07956.1"/>
    <property type="molecule type" value="Genomic_DNA"/>
</dbReference>
<dbReference type="InterPro" id="IPR008972">
    <property type="entry name" value="Cupredoxin"/>
</dbReference>
<feature type="domain" description="EfeO-type cupredoxin-like" evidence="2">
    <location>
        <begin position="14"/>
        <end position="116"/>
    </location>
</feature>
<gene>
    <name evidence="3" type="ORF">A3C61_00800</name>
</gene>
<evidence type="ECO:0000313" key="4">
    <source>
        <dbReference type="Proteomes" id="UP000178908"/>
    </source>
</evidence>
<accession>A0A1F8F6R9</accession>
<sequence>MDKIIVTISGILGVLFTYWFFLMKRGKTVTVKDEIEITIEGGYSPESISIPKGKTSKLTFFRKDPNACLEEVVLGDFKIRRQLPLNQKVTIELTPQQTGEFKYSCGMGMYHGKIIVR</sequence>